<reference evidence="6" key="1">
    <citation type="submission" date="2020-02" db="EMBL/GenBank/DDBJ databases">
        <authorList>
            <person name="Shen X.-R."/>
            <person name="Zhang Y.-X."/>
        </authorList>
    </citation>
    <scope>NUCLEOTIDE SEQUENCE</scope>
    <source>
        <strain evidence="6">SYP-B3998</strain>
    </source>
</reference>
<keyword evidence="3" id="KW-0460">Magnesium</keyword>
<feature type="binding site" evidence="3">
    <location>
        <position position="153"/>
    </location>
    <ligand>
        <name>Mg(2+)</name>
        <dbReference type="ChEBI" id="CHEBI:18420"/>
    </ligand>
</feature>
<feature type="binding site" evidence="3">
    <location>
        <position position="288"/>
    </location>
    <ligand>
        <name>Zn(2+)</name>
        <dbReference type="ChEBI" id="CHEBI:29105"/>
        <label>2</label>
    </ligand>
</feature>
<comment type="cofactor">
    <cofactor evidence="3">
        <name>Mg(2+)</name>
        <dbReference type="ChEBI" id="CHEBI:18420"/>
    </cofactor>
    <text evidence="3">Binds 1 Mg(2+) ion.</text>
</comment>
<evidence type="ECO:0000256" key="2">
    <source>
        <dbReference type="PIRSR" id="PIRSR601952-1"/>
    </source>
</evidence>
<accession>A0A6G4A1K6</accession>
<feature type="binding site" evidence="3">
    <location>
        <position position="420"/>
    </location>
    <ligand>
        <name>Zn(2+)</name>
        <dbReference type="ChEBI" id="CHEBI:29105"/>
        <label>2</label>
    </ligand>
</feature>
<dbReference type="SUPFAM" id="SSF53649">
    <property type="entry name" value="Alkaline phosphatase-like"/>
    <property type="match status" value="1"/>
</dbReference>
<dbReference type="PRINTS" id="PR00113">
    <property type="entry name" value="ALKPHPHTASE"/>
</dbReference>
<feature type="binding site" evidence="3">
    <location>
        <position position="155"/>
    </location>
    <ligand>
        <name>Mg(2+)</name>
        <dbReference type="ChEBI" id="CHEBI:18420"/>
    </ligand>
</feature>
<feature type="binding site" evidence="3">
    <location>
        <position position="279"/>
    </location>
    <ligand>
        <name>Mg(2+)</name>
        <dbReference type="ChEBI" id="CHEBI:18420"/>
    </ligand>
</feature>
<dbReference type="CDD" id="cd16012">
    <property type="entry name" value="ALP"/>
    <property type="match status" value="1"/>
</dbReference>
<dbReference type="InterPro" id="IPR017850">
    <property type="entry name" value="Alkaline_phosphatase_core_sf"/>
</dbReference>
<dbReference type="GO" id="GO:0046872">
    <property type="term" value="F:metal ion binding"/>
    <property type="evidence" value="ECO:0007669"/>
    <property type="project" value="UniProtKB-KW"/>
</dbReference>
<evidence type="ECO:0000256" key="5">
    <source>
        <dbReference type="SAM" id="SignalP"/>
    </source>
</evidence>
<feature type="active site" description="Phosphoserine intermediate" evidence="2">
    <location>
        <position position="87"/>
    </location>
</feature>
<dbReference type="InterPro" id="IPR001952">
    <property type="entry name" value="Alkaline_phosphatase"/>
</dbReference>
<comment type="caution">
    <text evidence="6">The sequence shown here is derived from an EMBL/GenBank/DDBJ whole genome shotgun (WGS) entry which is preliminary data.</text>
</comment>
<dbReference type="SUPFAM" id="SSF55383">
    <property type="entry name" value="Copper amine oxidase, domain N"/>
    <property type="match status" value="1"/>
</dbReference>
<dbReference type="EMBL" id="JAAIKC010000009">
    <property type="protein sequence ID" value="NEW08353.1"/>
    <property type="molecule type" value="Genomic_DNA"/>
</dbReference>
<keyword evidence="1" id="KW-0597">Phosphoprotein</keyword>
<evidence type="ECO:0000256" key="1">
    <source>
        <dbReference type="ARBA" id="ARBA00022553"/>
    </source>
</evidence>
<evidence type="ECO:0000313" key="6">
    <source>
        <dbReference type="EMBL" id="NEW08353.1"/>
    </source>
</evidence>
<comment type="similarity">
    <text evidence="4">Belongs to the alkaline phosphatase family.</text>
</comment>
<dbReference type="Gene3D" id="3.40.720.10">
    <property type="entry name" value="Alkaline Phosphatase, subunit A"/>
    <property type="match status" value="1"/>
</dbReference>
<feature type="binding site" evidence="3">
    <location>
        <position position="284"/>
    </location>
    <ligand>
        <name>Zn(2+)</name>
        <dbReference type="ChEBI" id="CHEBI:29105"/>
        <label>2</label>
    </ligand>
</feature>
<dbReference type="InterPro" id="IPR036582">
    <property type="entry name" value="Mao_N_sf"/>
</dbReference>
<feature type="signal peptide" evidence="5">
    <location>
        <begin position="1"/>
        <end position="22"/>
    </location>
</feature>
<dbReference type="InterPro" id="IPR042085">
    <property type="entry name" value="Ap_crown"/>
</dbReference>
<evidence type="ECO:0000256" key="3">
    <source>
        <dbReference type="PIRSR" id="PIRSR601952-2"/>
    </source>
</evidence>
<organism evidence="6">
    <name type="scientific">Paenibacillus sp. SYP-B3998</name>
    <dbReference type="NCBI Taxonomy" id="2678564"/>
    <lineage>
        <taxon>Bacteria</taxon>
        <taxon>Bacillati</taxon>
        <taxon>Bacillota</taxon>
        <taxon>Bacilli</taxon>
        <taxon>Bacillales</taxon>
        <taxon>Paenibacillaceae</taxon>
        <taxon>Paenibacillus</taxon>
    </lineage>
</organism>
<feature type="binding site" evidence="3">
    <location>
        <position position="46"/>
    </location>
    <ligand>
        <name>Zn(2+)</name>
        <dbReference type="ChEBI" id="CHEBI:29105"/>
        <label>2</label>
    </ligand>
</feature>
<protein>
    <submittedName>
        <fullName evidence="6">Alkaline phosphatase</fullName>
    </submittedName>
</protein>
<evidence type="ECO:0000256" key="4">
    <source>
        <dbReference type="RuleBase" id="RU003946"/>
    </source>
</evidence>
<dbReference type="SMART" id="SM00098">
    <property type="entry name" value="alkPPc"/>
    <property type="match status" value="1"/>
</dbReference>
<gene>
    <name evidence="6" type="ORF">GK047_20350</name>
</gene>
<comment type="cofactor">
    <cofactor evidence="3">
        <name>Zn(2+)</name>
        <dbReference type="ChEBI" id="CHEBI:29105"/>
    </cofactor>
    <text evidence="3">Binds 2 Zn(2+) ions.</text>
</comment>
<feature type="binding site" evidence="3">
    <location>
        <position position="327"/>
    </location>
    <ligand>
        <name>Zn(2+)</name>
        <dbReference type="ChEBI" id="CHEBI:29105"/>
        <label>2</label>
    </ligand>
</feature>
<dbReference type="RefSeq" id="WP_163951021.1">
    <property type="nucleotide sequence ID" value="NZ_JAAIKC010000009.1"/>
</dbReference>
<dbReference type="GO" id="GO:0004035">
    <property type="term" value="F:alkaline phosphatase activity"/>
    <property type="evidence" value="ECO:0007669"/>
    <property type="project" value="TreeGrafter"/>
</dbReference>
<dbReference type="Gene3D" id="1.10.1200.140">
    <property type="entry name" value="Alkaline phosphatase, crown domain"/>
    <property type="match status" value="1"/>
</dbReference>
<dbReference type="Pfam" id="PF00245">
    <property type="entry name" value="Alk_phosphatase"/>
    <property type="match status" value="1"/>
</dbReference>
<feature type="chain" id="PRO_5038554906" evidence="5">
    <location>
        <begin position="23"/>
        <end position="545"/>
    </location>
</feature>
<feature type="binding site" evidence="3">
    <location>
        <position position="46"/>
    </location>
    <ligand>
        <name>Mg(2+)</name>
        <dbReference type="ChEBI" id="CHEBI:18420"/>
    </ligand>
</feature>
<dbReference type="PANTHER" id="PTHR11596:SF5">
    <property type="entry name" value="ALKALINE PHOSPHATASE"/>
    <property type="match status" value="1"/>
</dbReference>
<name>A0A6G4A1K6_9BACL</name>
<feature type="binding site" evidence="3">
    <location>
        <position position="326"/>
    </location>
    <ligand>
        <name>Zn(2+)</name>
        <dbReference type="ChEBI" id="CHEBI:29105"/>
        <label>2</label>
    </ligand>
</feature>
<keyword evidence="3" id="KW-0862">Zinc</keyword>
<dbReference type="PANTHER" id="PTHR11596">
    <property type="entry name" value="ALKALINE PHOSPHATASE"/>
    <property type="match status" value="1"/>
</dbReference>
<keyword evidence="5" id="KW-0732">Signal</keyword>
<sequence length="545" mass="58775">MRKRLIYGINSFVLLCSVFATSGGMSSVSANEAEHTVKNVILVIPDGLGLTTTNLARWYQGGKPLFLDKYVSGLVRTYPTESLTTDSAAAATAYATGYKTVSESLAVLPSVVAMPGIATPKPGEVNKPIPTILEAARLNGMSTGLVFTCELVDATPAAFVSHALKRDEAESIAEQMVYSGVDVVLGGGSDYLIPGKEGSNRKDGEDLTKVLETNGYTYVTTKKEMLNTKANRLWGLFAPEGLDADIEHDPQVQPNLAEMTKKAIDTLSSNKEGFFLMVEASNIDWFGHDNDPIGMISETLAYDRALKVAIDFAKKDGHTAVVSVADHNTGGLYLSNYDDTMEKMNAVLSKAKLTSHAVKDKINEDKSNLKEVLAQDYGLTDLTGEDIEQIKKSIDEDNFSKVVGPMLGEKVGISFATEEHTAEEVLLVAYHPNNFKPTDYAKSGVIENTDVNKYLQSIMNLDLEPLGQTLFASSDAFTAKGATVTVDKSDALNPVVTVTKGTNLLKLPVDKNIAVLDGKTIQLNALTLSINGKIWLSQEAVDLIN</sequence>
<proteinExistence type="inferred from homology"/>
<dbReference type="AlphaFoldDB" id="A0A6G4A1K6"/>
<keyword evidence="3" id="KW-0479">Metal-binding</keyword>